<dbReference type="Pfam" id="PF00171">
    <property type="entry name" value="Aldedh"/>
    <property type="match status" value="1"/>
</dbReference>
<dbReference type="InterPro" id="IPR016162">
    <property type="entry name" value="Ald_DH_N"/>
</dbReference>
<comment type="similarity">
    <text evidence="1">Belongs to the aldehyde dehydrogenase family.</text>
</comment>
<dbReference type="EMBL" id="JAIXMP010000013">
    <property type="protein sequence ID" value="KAI9263189.1"/>
    <property type="molecule type" value="Genomic_DNA"/>
</dbReference>
<reference evidence="3" key="2">
    <citation type="submission" date="2023-02" db="EMBL/GenBank/DDBJ databases">
        <authorList>
            <consortium name="DOE Joint Genome Institute"/>
            <person name="Mondo S.J."/>
            <person name="Chang Y."/>
            <person name="Wang Y."/>
            <person name="Ahrendt S."/>
            <person name="Andreopoulos W."/>
            <person name="Barry K."/>
            <person name="Beard J."/>
            <person name="Benny G.L."/>
            <person name="Blankenship S."/>
            <person name="Bonito G."/>
            <person name="Cuomo C."/>
            <person name="Desiro A."/>
            <person name="Gervers K.A."/>
            <person name="Hundley H."/>
            <person name="Kuo A."/>
            <person name="LaButti K."/>
            <person name="Lang B.F."/>
            <person name="Lipzen A."/>
            <person name="O'Donnell K."/>
            <person name="Pangilinan J."/>
            <person name="Reynolds N."/>
            <person name="Sandor L."/>
            <person name="Smith M.W."/>
            <person name="Tsang A."/>
            <person name="Grigoriev I.V."/>
            <person name="Stajich J.E."/>
            <person name="Spatafora J.W."/>
        </authorList>
    </citation>
    <scope>NUCLEOTIDE SEQUENCE</scope>
    <source>
        <strain evidence="3">RSA 2281</strain>
    </source>
</reference>
<proteinExistence type="inferred from homology"/>
<evidence type="ECO:0000259" key="2">
    <source>
        <dbReference type="Pfam" id="PF00171"/>
    </source>
</evidence>
<dbReference type="GO" id="GO:0016620">
    <property type="term" value="F:oxidoreductase activity, acting on the aldehyde or oxo group of donors, NAD or NADP as acceptor"/>
    <property type="evidence" value="ECO:0007669"/>
    <property type="project" value="InterPro"/>
</dbReference>
<sequence length="639" mass="71866">MISGWKLGPALCTGNVIILKTSELTPLSTSKVAGLIKEAGFSPGVINIITGYDDIAGDKLARHPKASSESNSKNLTLNLRDKSPTIIFDNADLDQLVSWAHIGAFFNQGRCCYAARPKLGDPFDQDTFQGPQISKAQFDRIMNYFEVTKEEGATGYMGENRVVAKYNMKIMQKEAFSPVVAISKFRDIDDAIEMSHDTKYGLIASVFTQDISRAVTITNTLETGIIWVNCCDEFDYNTPFGGYKQSAVVKNRLANINAIRSTIAVESTSLTPEKLAIKHNALCYKGNVIVDFNAFDVQLDPRVLTITPATSTNTQEYDIKLVLSKPIGSSNKSTAHDDDLKTRWTARELSNMQGLACGSCQQRITSATEFQAKDLPSEHWYELVECWICHEAKPEEHRARMQPISARPKMVLAGATYLLLHPQDLLLESFTTDDTSNIKWDIGLSKKWISIHCSKCEEPLGEGQYEQKQEGGISLLAAKFYKYCIALLPAEQPFPTFLEFLVYDLFDAAKAHATYRFLIQGRKNKRIYALLWLFNWDTHIIYNQGFMDANAPSDIYHERVMKVFYIDCTQKGSASNNDKRIEMWSKDKTADHLIYPESCCELLLETLKHSTKLVPPHARTMNNPAMALIHNFSVGFIKR</sequence>
<dbReference type="InterPro" id="IPR015590">
    <property type="entry name" value="Aldehyde_DH_dom"/>
</dbReference>
<evidence type="ECO:0000256" key="1">
    <source>
        <dbReference type="ARBA" id="ARBA00009986"/>
    </source>
</evidence>
<evidence type="ECO:0000313" key="3">
    <source>
        <dbReference type="EMBL" id="KAI9263189.1"/>
    </source>
</evidence>
<evidence type="ECO:0000313" key="4">
    <source>
        <dbReference type="Proteomes" id="UP001209540"/>
    </source>
</evidence>
<dbReference type="Proteomes" id="UP001209540">
    <property type="component" value="Unassembled WGS sequence"/>
</dbReference>
<organism evidence="3 4">
    <name type="scientific">Phascolomyces articulosus</name>
    <dbReference type="NCBI Taxonomy" id="60185"/>
    <lineage>
        <taxon>Eukaryota</taxon>
        <taxon>Fungi</taxon>
        <taxon>Fungi incertae sedis</taxon>
        <taxon>Mucoromycota</taxon>
        <taxon>Mucoromycotina</taxon>
        <taxon>Mucoromycetes</taxon>
        <taxon>Mucorales</taxon>
        <taxon>Lichtheimiaceae</taxon>
        <taxon>Phascolomyces</taxon>
    </lineage>
</organism>
<dbReference type="InterPro" id="IPR019193">
    <property type="entry name" value="UBQ-conj_enz_E2-bd_prot"/>
</dbReference>
<dbReference type="AlphaFoldDB" id="A0AAD5PE69"/>
<dbReference type="Pfam" id="PF09814">
    <property type="entry name" value="HECT_2"/>
    <property type="match status" value="1"/>
</dbReference>
<accession>A0AAD5PE69</accession>
<gene>
    <name evidence="3" type="ORF">BDA99DRAFT_559745</name>
</gene>
<dbReference type="PANTHER" id="PTHR11699">
    <property type="entry name" value="ALDEHYDE DEHYDROGENASE-RELATED"/>
    <property type="match status" value="1"/>
</dbReference>
<dbReference type="InterPro" id="IPR016161">
    <property type="entry name" value="Ald_DH/histidinol_DH"/>
</dbReference>
<protein>
    <submittedName>
        <fullName evidence="3">Aldehyde/histidinol dehydrogenase</fullName>
    </submittedName>
</protein>
<dbReference type="Gene3D" id="3.40.309.10">
    <property type="entry name" value="Aldehyde Dehydrogenase, Chain A, domain 2"/>
    <property type="match status" value="1"/>
</dbReference>
<name>A0AAD5PE69_9FUNG</name>
<feature type="domain" description="Aldehyde dehydrogenase" evidence="2">
    <location>
        <begin position="115"/>
        <end position="249"/>
    </location>
</feature>
<reference evidence="3" key="1">
    <citation type="journal article" date="2022" name="IScience">
        <title>Evolution of zygomycete secretomes and the origins of terrestrial fungal ecologies.</title>
        <authorList>
            <person name="Chang Y."/>
            <person name="Wang Y."/>
            <person name="Mondo S."/>
            <person name="Ahrendt S."/>
            <person name="Andreopoulos W."/>
            <person name="Barry K."/>
            <person name="Beard J."/>
            <person name="Benny G.L."/>
            <person name="Blankenship S."/>
            <person name="Bonito G."/>
            <person name="Cuomo C."/>
            <person name="Desiro A."/>
            <person name="Gervers K.A."/>
            <person name="Hundley H."/>
            <person name="Kuo A."/>
            <person name="LaButti K."/>
            <person name="Lang B.F."/>
            <person name="Lipzen A."/>
            <person name="O'Donnell K."/>
            <person name="Pangilinan J."/>
            <person name="Reynolds N."/>
            <person name="Sandor L."/>
            <person name="Smith M.E."/>
            <person name="Tsang A."/>
            <person name="Grigoriev I.V."/>
            <person name="Stajich J.E."/>
            <person name="Spatafora J.W."/>
        </authorList>
    </citation>
    <scope>NUCLEOTIDE SEQUENCE</scope>
    <source>
        <strain evidence="3">RSA 2281</strain>
    </source>
</reference>
<dbReference type="InterPro" id="IPR016163">
    <property type="entry name" value="Ald_DH_C"/>
</dbReference>
<keyword evidence="4" id="KW-1185">Reference proteome</keyword>
<dbReference type="Gene3D" id="3.40.605.10">
    <property type="entry name" value="Aldehyde Dehydrogenase, Chain A, domain 1"/>
    <property type="match status" value="2"/>
</dbReference>
<dbReference type="SUPFAM" id="SSF53720">
    <property type="entry name" value="ALDH-like"/>
    <property type="match status" value="1"/>
</dbReference>
<comment type="caution">
    <text evidence="3">The sequence shown here is derived from an EMBL/GenBank/DDBJ whole genome shotgun (WGS) entry which is preliminary data.</text>
</comment>